<dbReference type="InterPro" id="IPR011021">
    <property type="entry name" value="Arrestin-like_N"/>
</dbReference>
<dbReference type="Gene3D" id="2.60.40.640">
    <property type="match status" value="2"/>
</dbReference>
<dbReference type="InterPro" id="IPR011022">
    <property type="entry name" value="Arrestin_C-like"/>
</dbReference>
<proteinExistence type="predicted"/>
<sequence>MPTGPLDTNITQTITNIARAATTGRRRHSTSIPPTTLPIPDPPQHTNVRHPNRASVDVYGNLVPEDSNATSRRNSQVLEEVKNTLQIEFEGGTQVIVRPNRVVRGKVTLNAMERIYATKLVIRFRAEEVATVKVNEASMDGKSSDRVHKVITTYFRTEYRLWGSEAPAYGHAAWDEIEPGTYEFPFALKFPNVNYPPSTEEPKGFHIRYIWTAQLTGAGLESGIKSSEYYTPYRPLLVCAKDHECVYRTTVYTKERTKPVARVEARLPKQCYVPDDPFVMHLRIVLLQTDSRITDVTYKFRKKHEGKMVLVNGTAILDHIRIVGSGRCLIKEPDSQIATDVAFTIPTRLVSPSFTTTHTRVHYDLQFLLNVSEHRGLFKSTHEIEFAVPIVIGNLKHEQLLRVNGLTSIGYYCNNKELPIFFDPNLEDPPEQFGVTSDPIQQEAQLTSTPREDPPNYFSIPTIPPQLDLRKQREETSVYLTSAAKGVDLPEATVIPNLFDEHW</sequence>
<dbReference type="SMART" id="SM01017">
    <property type="entry name" value="Arrestin_C"/>
    <property type="match status" value="1"/>
</dbReference>
<reference evidence="3 4" key="1">
    <citation type="journal article" date="2016" name="Proc. Natl. Acad. Sci. U.S.A.">
        <title>Lipid metabolic changes in an early divergent fungus govern the establishment of a mutualistic symbiosis with endobacteria.</title>
        <authorList>
            <person name="Lastovetsky O.A."/>
            <person name="Gaspar M.L."/>
            <person name="Mondo S.J."/>
            <person name="LaButti K.M."/>
            <person name="Sandor L."/>
            <person name="Grigoriev I.V."/>
            <person name="Henry S.A."/>
            <person name="Pawlowska T.E."/>
        </authorList>
    </citation>
    <scope>NUCLEOTIDE SEQUENCE [LARGE SCALE GENOMIC DNA]</scope>
    <source>
        <strain evidence="3 4">ATCC 11559</strain>
    </source>
</reference>
<gene>
    <name evidence="3" type="ORF">BCV71DRAFT_228211</name>
</gene>
<dbReference type="GO" id="GO:0005737">
    <property type="term" value="C:cytoplasm"/>
    <property type="evidence" value="ECO:0007669"/>
    <property type="project" value="TreeGrafter"/>
</dbReference>
<protein>
    <recommendedName>
        <fullName evidence="2">Arrestin C-terminal-like domain-containing protein</fullName>
    </recommendedName>
</protein>
<feature type="region of interest" description="Disordered" evidence="1">
    <location>
        <begin position="21"/>
        <end position="46"/>
    </location>
</feature>
<dbReference type="InterPro" id="IPR050357">
    <property type="entry name" value="Arrestin_domain-protein"/>
</dbReference>
<dbReference type="Proteomes" id="UP000242381">
    <property type="component" value="Unassembled WGS sequence"/>
</dbReference>
<dbReference type="Pfam" id="PF02752">
    <property type="entry name" value="Arrestin_C"/>
    <property type="match status" value="1"/>
</dbReference>
<evidence type="ECO:0000256" key="1">
    <source>
        <dbReference type="SAM" id="MobiDB-lite"/>
    </source>
</evidence>
<dbReference type="EMBL" id="KV921392">
    <property type="protein sequence ID" value="ORE16238.1"/>
    <property type="molecule type" value="Genomic_DNA"/>
</dbReference>
<dbReference type="VEuPathDB" id="FungiDB:BCV72DRAFT_227346"/>
<accession>A0A1X0RWF4</accession>
<dbReference type="Pfam" id="PF00339">
    <property type="entry name" value="Arrestin_N"/>
    <property type="match status" value="1"/>
</dbReference>
<evidence type="ECO:0000259" key="2">
    <source>
        <dbReference type="SMART" id="SM01017"/>
    </source>
</evidence>
<dbReference type="PANTHER" id="PTHR11188:SF17">
    <property type="entry name" value="FI21816P1"/>
    <property type="match status" value="1"/>
</dbReference>
<evidence type="ECO:0000313" key="4">
    <source>
        <dbReference type="Proteomes" id="UP000242381"/>
    </source>
</evidence>
<feature type="compositionally biased region" description="Polar residues" evidence="1">
    <location>
        <begin position="440"/>
        <end position="449"/>
    </location>
</feature>
<dbReference type="AlphaFoldDB" id="A0A1X0RWF4"/>
<dbReference type="PANTHER" id="PTHR11188">
    <property type="entry name" value="ARRESTIN DOMAIN CONTAINING PROTEIN"/>
    <property type="match status" value="1"/>
</dbReference>
<name>A0A1X0RWF4_RHIZD</name>
<feature type="region of interest" description="Disordered" evidence="1">
    <location>
        <begin position="440"/>
        <end position="459"/>
    </location>
</feature>
<feature type="domain" description="Arrestin C-terminal-like" evidence="2">
    <location>
        <begin position="256"/>
        <end position="397"/>
    </location>
</feature>
<organism evidence="3 4">
    <name type="scientific">Rhizopus microsporus</name>
    <dbReference type="NCBI Taxonomy" id="58291"/>
    <lineage>
        <taxon>Eukaryota</taxon>
        <taxon>Fungi</taxon>
        <taxon>Fungi incertae sedis</taxon>
        <taxon>Mucoromycota</taxon>
        <taxon>Mucoromycotina</taxon>
        <taxon>Mucoromycetes</taxon>
        <taxon>Mucorales</taxon>
        <taxon>Mucorineae</taxon>
        <taxon>Rhizopodaceae</taxon>
        <taxon>Rhizopus</taxon>
    </lineage>
</organism>
<dbReference type="GO" id="GO:0015031">
    <property type="term" value="P:protein transport"/>
    <property type="evidence" value="ECO:0007669"/>
    <property type="project" value="TreeGrafter"/>
</dbReference>
<dbReference type="OMA" id="NAMERIY"/>
<evidence type="ECO:0000313" key="3">
    <source>
        <dbReference type="EMBL" id="ORE16238.1"/>
    </source>
</evidence>
<dbReference type="InterPro" id="IPR014752">
    <property type="entry name" value="Arrestin-like_C"/>
</dbReference>